<protein>
    <recommendedName>
        <fullName evidence="2">Fatty acid desaturase domain-containing protein</fullName>
    </recommendedName>
</protein>
<dbReference type="GO" id="GO:0016020">
    <property type="term" value="C:membrane"/>
    <property type="evidence" value="ECO:0007669"/>
    <property type="project" value="TreeGrafter"/>
</dbReference>
<keyword evidence="1" id="KW-1133">Transmembrane helix</keyword>
<dbReference type="GO" id="GO:0008610">
    <property type="term" value="P:lipid biosynthetic process"/>
    <property type="evidence" value="ECO:0007669"/>
    <property type="project" value="UniProtKB-ARBA"/>
</dbReference>
<dbReference type="PANTHER" id="PTHR19353:SF19">
    <property type="entry name" value="DELTA(5) FATTY ACID DESATURASE C-RELATED"/>
    <property type="match status" value="1"/>
</dbReference>
<dbReference type="GO" id="GO:0016717">
    <property type="term" value="F:oxidoreductase activity, acting on paired donors, with oxidation of a pair of donors resulting in the reduction of molecular oxygen to two molecules of water"/>
    <property type="evidence" value="ECO:0007669"/>
    <property type="project" value="TreeGrafter"/>
</dbReference>
<dbReference type="AlphaFoldDB" id="A0A244EML0"/>
<dbReference type="Proteomes" id="UP000195128">
    <property type="component" value="Unassembled WGS sequence"/>
</dbReference>
<dbReference type="Pfam" id="PF00487">
    <property type="entry name" value="FA_desaturase"/>
    <property type="match status" value="1"/>
</dbReference>
<name>A0A244EML0_PSESX</name>
<feature type="transmembrane region" description="Helical" evidence="1">
    <location>
        <begin position="188"/>
        <end position="206"/>
    </location>
</feature>
<feature type="domain" description="Fatty acid desaturase" evidence="2">
    <location>
        <begin position="32"/>
        <end position="272"/>
    </location>
</feature>
<dbReference type="CDD" id="cd03510">
    <property type="entry name" value="Rhizobitoxine-FADS-like"/>
    <property type="match status" value="1"/>
</dbReference>
<dbReference type="InterPro" id="IPR012171">
    <property type="entry name" value="Fatty_acid_desaturase"/>
</dbReference>
<sequence>MLYARNNYRGMLSVFESLAWIAASILASQTLGWQGWIMAILIIGTRQRALASLLHEAAHGTLFKSKVLNVTLGRVLCGWTILQSFDSYRKSHVLTHHPHIGNAEHDPDYQYMMDSGVYDTLSRASFLWRFLLSPALGRLTPHYIYYLVRERLGKALQTPKERGEVLAIIAFHLGLLSASYALDIVTDVLLLWYLPFLIVYPLVGWYSELAEHFPMMSKTFSSHSFFSRNRYAGRIEKLFIGMHGDNYHLTHHLLPGIPHWNLAKATVILRENEAFKVWDDFWGGIFTSAHGKVSLLAYLINVHPFAKPEPSVFLGVIR</sequence>
<dbReference type="EMBL" id="MTSA01000016">
    <property type="protein sequence ID" value="OUM05726.1"/>
    <property type="molecule type" value="Genomic_DNA"/>
</dbReference>
<dbReference type="PANTHER" id="PTHR19353">
    <property type="entry name" value="FATTY ACID DESATURASE 2"/>
    <property type="match status" value="1"/>
</dbReference>
<evidence type="ECO:0000259" key="2">
    <source>
        <dbReference type="Pfam" id="PF00487"/>
    </source>
</evidence>
<evidence type="ECO:0000313" key="4">
    <source>
        <dbReference type="Proteomes" id="UP000195128"/>
    </source>
</evidence>
<proteinExistence type="predicted"/>
<keyword evidence="1" id="KW-0472">Membrane</keyword>
<keyword evidence="1" id="KW-0812">Transmembrane</keyword>
<reference evidence="3 4" key="1">
    <citation type="submission" date="2017-01" db="EMBL/GenBank/DDBJ databases">
        <authorList>
            <person name="Mah S.A."/>
            <person name="Swanson W.J."/>
            <person name="Moy G.W."/>
            <person name="Vacquier V.D."/>
        </authorList>
    </citation>
    <scope>NUCLEOTIDE SEQUENCE [LARGE SCALE GENOMIC DNA]</scope>
    <source>
        <strain evidence="3">PDD-32b-74</strain>
    </source>
</reference>
<comment type="caution">
    <text evidence="3">The sequence shown here is derived from an EMBL/GenBank/DDBJ whole genome shotgun (WGS) entry which is preliminary data.</text>
</comment>
<evidence type="ECO:0000256" key="1">
    <source>
        <dbReference type="SAM" id="Phobius"/>
    </source>
</evidence>
<organism evidence="3 4">
    <name type="scientific">Pseudomonas syringae</name>
    <dbReference type="NCBI Taxonomy" id="317"/>
    <lineage>
        <taxon>Bacteria</taxon>
        <taxon>Pseudomonadati</taxon>
        <taxon>Pseudomonadota</taxon>
        <taxon>Gammaproteobacteria</taxon>
        <taxon>Pseudomonadales</taxon>
        <taxon>Pseudomonadaceae</taxon>
        <taxon>Pseudomonas</taxon>
    </lineage>
</organism>
<accession>A0A244EML0</accession>
<gene>
    <name evidence="3" type="ORF">BW686_20260</name>
</gene>
<evidence type="ECO:0000313" key="3">
    <source>
        <dbReference type="EMBL" id="OUM05726.1"/>
    </source>
</evidence>
<dbReference type="InterPro" id="IPR005804">
    <property type="entry name" value="FA_desaturase_dom"/>
</dbReference>
<feature type="transmembrane region" description="Helical" evidence="1">
    <location>
        <begin position="20"/>
        <end position="43"/>
    </location>
</feature>
<feature type="transmembrane region" description="Helical" evidence="1">
    <location>
        <begin position="165"/>
        <end position="182"/>
    </location>
</feature>